<sequence>MVGSADGSDVSFSVDGETFHAHRAVLAGVQGGAPRLHGGDHHAVRHAACMTSAGEHSSIVSKFTVTLPCITAQGITEQSTAQLSLQNLV</sequence>
<dbReference type="Proteomes" id="UP000026962">
    <property type="component" value="Chromosome 8"/>
</dbReference>
<evidence type="ECO:0000256" key="1">
    <source>
        <dbReference type="ARBA" id="ARBA00004906"/>
    </source>
</evidence>
<dbReference type="Gene3D" id="3.30.710.10">
    <property type="entry name" value="Potassium Channel Kv1.1, Chain A"/>
    <property type="match status" value="1"/>
</dbReference>
<organism evidence="3">
    <name type="scientific">Oryza punctata</name>
    <name type="common">Red rice</name>
    <dbReference type="NCBI Taxonomy" id="4537"/>
    <lineage>
        <taxon>Eukaryota</taxon>
        <taxon>Viridiplantae</taxon>
        <taxon>Streptophyta</taxon>
        <taxon>Embryophyta</taxon>
        <taxon>Tracheophyta</taxon>
        <taxon>Spermatophyta</taxon>
        <taxon>Magnoliopsida</taxon>
        <taxon>Liliopsida</taxon>
        <taxon>Poales</taxon>
        <taxon>Poaceae</taxon>
        <taxon>BOP clade</taxon>
        <taxon>Oryzoideae</taxon>
        <taxon>Oryzeae</taxon>
        <taxon>Oryzinae</taxon>
        <taxon>Oryza</taxon>
    </lineage>
</organism>
<feature type="domain" description="BTB" evidence="2">
    <location>
        <begin position="8"/>
        <end position="27"/>
    </location>
</feature>
<dbReference type="AlphaFoldDB" id="A0A0E0LWW3"/>
<evidence type="ECO:0000313" key="3">
    <source>
        <dbReference type="EnsemblPlants" id="OPUNC08G18630.1"/>
    </source>
</evidence>
<accession>A0A0E0LWW3</accession>
<dbReference type="Gramene" id="OPUNC08G18630.1">
    <property type="protein sequence ID" value="OPUNC08G18630.1"/>
    <property type="gene ID" value="OPUNC08G18630"/>
</dbReference>
<protein>
    <recommendedName>
        <fullName evidence="2">BTB domain-containing protein</fullName>
    </recommendedName>
</protein>
<dbReference type="InterPro" id="IPR000210">
    <property type="entry name" value="BTB/POZ_dom"/>
</dbReference>
<dbReference type="HOGENOM" id="CLU_2458666_0_0_1"/>
<evidence type="ECO:0000259" key="2">
    <source>
        <dbReference type="PROSITE" id="PS50097"/>
    </source>
</evidence>
<dbReference type="SUPFAM" id="SSF54695">
    <property type="entry name" value="POZ domain"/>
    <property type="match status" value="1"/>
</dbReference>
<comment type="pathway">
    <text evidence="1">Protein modification; protein ubiquitination.</text>
</comment>
<dbReference type="InterPro" id="IPR011333">
    <property type="entry name" value="SKP1/BTB/POZ_sf"/>
</dbReference>
<reference evidence="3" key="1">
    <citation type="submission" date="2015-04" db="UniProtKB">
        <authorList>
            <consortium name="EnsemblPlants"/>
        </authorList>
    </citation>
    <scope>IDENTIFICATION</scope>
</reference>
<keyword evidence="4" id="KW-1185">Reference proteome</keyword>
<reference evidence="3" key="2">
    <citation type="submission" date="2018-05" db="EMBL/GenBank/DDBJ databases">
        <title>OpunRS2 (Oryza punctata Reference Sequence Version 2).</title>
        <authorList>
            <person name="Zhang J."/>
            <person name="Kudrna D."/>
            <person name="Lee S."/>
            <person name="Talag J."/>
            <person name="Welchert J."/>
            <person name="Wing R.A."/>
        </authorList>
    </citation>
    <scope>NUCLEOTIDE SEQUENCE [LARGE SCALE GENOMIC DNA]</scope>
</reference>
<proteinExistence type="predicted"/>
<name>A0A0E0LWW3_ORYPU</name>
<dbReference type="PROSITE" id="PS50097">
    <property type="entry name" value="BTB"/>
    <property type="match status" value="1"/>
</dbReference>
<evidence type="ECO:0000313" key="4">
    <source>
        <dbReference type="Proteomes" id="UP000026962"/>
    </source>
</evidence>
<dbReference type="EnsemblPlants" id="OPUNC08G18630.1">
    <property type="protein sequence ID" value="OPUNC08G18630.1"/>
    <property type="gene ID" value="OPUNC08G18630"/>
</dbReference>